<keyword evidence="4" id="KW-0560">Oxidoreductase</keyword>
<dbReference type="InterPro" id="IPR051799">
    <property type="entry name" value="NADH_flavin_oxidoreductase"/>
</dbReference>
<accession>K5X4A0</accession>
<evidence type="ECO:0000256" key="3">
    <source>
        <dbReference type="ARBA" id="ARBA00022643"/>
    </source>
</evidence>
<dbReference type="OrthoDB" id="1663137at2759"/>
<comment type="similarity">
    <text evidence="1">Belongs to the NADH:flavin oxidoreductase/NADH oxidase family.</text>
</comment>
<evidence type="ECO:0000256" key="2">
    <source>
        <dbReference type="ARBA" id="ARBA00022630"/>
    </source>
</evidence>
<evidence type="ECO:0000256" key="5">
    <source>
        <dbReference type="SAM" id="Phobius"/>
    </source>
</evidence>
<dbReference type="Proteomes" id="UP000008370">
    <property type="component" value="Unassembled WGS sequence"/>
</dbReference>
<reference evidence="7 8" key="1">
    <citation type="journal article" date="2012" name="BMC Genomics">
        <title>Comparative genomics of the white-rot fungi, Phanerochaete carnosa and P. chrysosporium, to elucidate the genetic basis of the distinct wood types they colonize.</title>
        <authorList>
            <person name="Suzuki H."/>
            <person name="MacDonald J."/>
            <person name="Syed K."/>
            <person name="Salamov A."/>
            <person name="Hori C."/>
            <person name="Aerts A."/>
            <person name="Henrissat B."/>
            <person name="Wiebenga A."/>
            <person name="vanKuyk P.A."/>
            <person name="Barry K."/>
            <person name="Lindquist E."/>
            <person name="LaButti K."/>
            <person name="Lapidus A."/>
            <person name="Lucas S."/>
            <person name="Coutinho P."/>
            <person name="Gong Y."/>
            <person name="Samejima M."/>
            <person name="Mahadevan R."/>
            <person name="Abou-Zaid M."/>
            <person name="de Vries R.P."/>
            <person name="Igarashi K."/>
            <person name="Yadav J.S."/>
            <person name="Grigoriev I.V."/>
            <person name="Master E.R."/>
        </authorList>
    </citation>
    <scope>NUCLEOTIDE SEQUENCE [LARGE SCALE GENOMIC DNA]</scope>
    <source>
        <strain evidence="7 8">HHB-10118-sp</strain>
    </source>
</reference>
<sequence>MRLLVSSKTRAEAALGPNLGSGISGAKTEGDILSPVTLPCGLTVPNRFAKVALYEHLAAIFGGPPNVRHYALYSKWAQGNWGIVMTGNVQIDRNHLSLGRDITIPRVLTRDTVRPFEELAQSIHGADTENRPLAILQLSHGGRQSPNIIGGRWPFVSPLAPSASRLNLDSESPAWTVSGLISRFFYQTPRAMSLKDIEDVVEAFVRSAKLAVGAGFDGIELHAAHGYLLAEFISPQSNLRTDQYSASANPLRLLLQIATAVREVVPSEFALGIKLNAADYAHGAASDETLVLQHVREIANWRMIDFIEVSGGTYERPEFITGSLGSKRQAIFSRFSRLALHELEQLQETTPGLQRPLILLTGGLSSVDLMESALRHKHADLLGIGRLSILSPRLPRALMESPREQRYLEPSPPVSDIKPWDMEPLYSPTSWYTVEMIALAPIIYLWSLTPKFLKPRFPRYIGAGLEVSWYTVAMRNLAAAEAPDYRRIYAGSGLGAFVRMWFYAAPGGGPWFWLFVAMLSATAAVGVAFKFLTPSLISRGCAYNSFNFDSQMLLCLQALF</sequence>
<keyword evidence="3" id="KW-0288">FMN</keyword>
<dbReference type="PANTHER" id="PTHR43656">
    <property type="entry name" value="BINDING OXIDOREDUCTASE, PUTATIVE (AFU_ORTHOLOGUE AFUA_2G08260)-RELATED"/>
    <property type="match status" value="1"/>
</dbReference>
<feature type="domain" description="NADH:flavin oxidoreductase/NADH oxidase N-terminal" evidence="6">
    <location>
        <begin position="35"/>
        <end position="398"/>
    </location>
</feature>
<name>K5X4A0_PHACS</name>
<dbReference type="GO" id="GO:0010181">
    <property type="term" value="F:FMN binding"/>
    <property type="evidence" value="ECO:0007669"/>
    <property type="project" value="InterPro"/>
</dbReference>
<keyword evidence="8" id="KW-1185">Reference proteome</keyword>
<evidence type="ECO:0000256" key="1">
    <source>
        <dbReference type="ARBA" id="ARBA00005979"/>
    </source>
</evidence>
<evidence type="ECO:0000313" key="7">
    <source>
        <dbReference type="EMBL" id="EKM57662.1"/>
    </source>
</evidence>
<gene>
    <name evidence="7" type="ORF">PHACADRAFT_138900</name>
</gene>
<proteinExistence type="inferred from homology"/>
<evidence type="ECO:0000259" key="6">
    <source>
        <dbReference type="Pfam" id="PF00724"/>
    </source>
</evidence>
<feature type="transmembrane region" description="Helical" evidence="5">
    <location>
        <begin position="511"/>
        <end position="529"/>
    </location>
</feature>
<evidence type="ECO:0000256" key="4">
    <source>
        <dbReference type="ARBA" id="ARBA00023002"/>
    </source>
</evidence>
<dbReference type="GO" id="GO:0016491">
    <property type="term" value="F:oxidoreductase activity"/>
    <property type="evidence" value="ECO:0007669"/>
    <property type="project" value="UniProtKB-KW"/>
</dbReference>
<dbReference type="EMBL" id="JH930470">
    <property type="protein sequence ID" value="EKM57662.1"/>
    <property type="molecule type" value="Genomic_DNA"/>
</dbReference>
<protein>
    <recommendedName>
        <fullName evidence="6">NADH:flavin oxidoreductase/NADH oxidase N-terminal domain-containing protein</fullName>
    </recommendedName>
</protein>
<dbReference type="Gene3D" id="3.20.20.70">
    <property type="entry name" value="Aldolase class I"/>
    <property type="match status" value="1"/>
</dbReference>
<dbReference type="GeneID" id="18908439"/>
<dbReference type="AlphaFoldDB" id="K5X4A0"/>
<dbReference type="KEGG" id="pco:PHACADRAFT_138900"/>
<dbReference type="SUPFAM" id="SSF51395">
    <property type="entry name" value="FMN-linked oxidoreductases"/>
    <property type="match status" value="1"/>
</dbReference>
<dbReference type="HOGENOM" id="CLU_012153_6_2_1"/>
<keyword evidence="5" id="KW-1133">Transmembrane helix</keyword>
<dbReference type="InterPro" id="IPR013785">
    <property type="entry name" value="Aldolase_TIM"/>
</dbReference>
<evidence type="ECO:0000313" key="8">
    <source>
        <dbReference type="Proteomes" id="UP000008370"/>
    </source>
</evidence>
<dbReference type="InterPro" id="IPR001155">
    <property type="entry name" value="OxRdtase_FMN_N"/>
</dbReference>
<keyword evidence="5" id="KW-0812">Transmembrane</keyword>
<dbReference type="PANTHER" id="PTHR43656:SF2">
    <property type="entry name" value="BINDING OXIDOREDUCTASE, PUTATIVE (AFU_ORTHOLOGUE AFUA_2G08260)-RELATED"/>
    <property type="match status" value="1"/>
</dbReference>
<dbReference type="Pfam" id="PF00724">
    <property type="entry name" value="Oxidored_FMN"/>
    <property type="match status" value="1"/>
</dbReference>
<keyword evidence="2" id="KW-0285">Flavoprotein</keyword>
<dbReference type="InParanoid" id="K5X4A0"/>
<dbReference type="RefSeq" id="XP_007393010.1">
    <property type="nucleotide sequence ID" value="XM_007392948.1"/>
</dbReference>
<keyword evidence="5" id="KW-0472">Membrane</keyword>
<organism evidence="7 8">
    <name type="scientific">Phanerochaete carnosa (strain HHB-10118-sp)</name>
    <name type="common">White-rot fungus</name>
    <name type="synonym">Peniophora carnosa</name>
    <dbReference type="NCBI Taxonomy" id="650164"/>
    <lineage>
        <taxon>Eukaryota</taxon>
        <taxon>Fungi</taxon>
        <taxon>Dikarya</taxon>
        <taxon>Basidiomycota</taxon>
        <taxon>Agaricomycotina</taxon>
        <taxon>Agaricomycetes</taxon>
        <taxon>Polyporales</taxon>
        <taxon>Phanerochaetaceae</taxon>
        <taxon>Phanerochaete</taxon>
    </lineage>
</organism>